<feature type="domain" description="DALR anticodon binding" evidence="13">
    <location>
        <begin position="593"/>
        <end position="700"/>
    </location>
</feature>
<feature type="coiled-coil region" evidence="12">
    <location>
        <begin position="216"/>
        <end position="246"/>
    </location>
</feature>
<dbReference type="PANTHER" id="PTHR30075:SF2">
    <property type="entry name" value="GLYCINE--TRNA LIGASE, CHLOROPLASTIC_MITOCHONDRIAL 2"/>
    <property type="match status" value="1"/>
</dbReference>
<comment type="subunit">
    <text evidence="3 11">Tetramer of two alpha and two beta subunits.</text>
</comment>
<dbReference type="GO" id="GO:0005524">
    <property type="term" value="F:ATP binding"/>
    <property type="evidence" value="ECO:0007669"/>
    <property type="project" value="UniProtKB-UniRule"/>
</dbReference>
<evidence type="ECO:0000259" key="13">
    <source>
        <dbReference type="Pfam" id="PF05746"/>
    </source>
</evidence>
<sequence length="707" mass="81050">MAELFIELLSEEIPARMHTRAREDLLRLLTEKFMKAHLQFTKPKVYSTPRRLTVVLQDIPGEQPSTTEEKRGPRVDAPQAAIDGFLKSVGKKINECRQEVTPKGTFYFADVHNTGRPTIEIIPEIIQEILYEMSWPKSMNWGRGLKTWVRPLQSGICIFDNQVLKFEVSFGESDDPEAPKIIFSDTTQGHRLLAPSSFTVKSFEEYKNKLRLSNVILDQDERRKLIQEQIKELLEAQDKKLTLKRDDDLLEEIVGIVEWPQAFLGSIEKEFMELPPELLITSMRVHQRYFTLKNSSGKLAPHFVVIANTDPRDRGEVLVRGNERVLRARLSDAKFFYENDLKKTLEEHAKKLKEITFSSRLGTMDEKAKRLSSLAQSLANHFGVKKEDAKKVALICKADLVTDMVREFPELQGIMGRYYAAAEGLSENIAVALAEHYSPKGPDDPCPKNPLSRLLALVDRLDTLVGFFAIGVQPTGSKDPFALRRACLGIIRLLEEDEELCLTDLFKEAYELYKDEFKKQKGILLLEDTSNNLLDFFLDRIKVYWRERGIRHDYIAATFAVSKEESLGLMLKRVIALKEFFENNDANSVNLLAGYRRAANILRIEEQKDKISYDGKVDKALLAEKAEQTLYEKFLGSQKDIEKALSDHNYTKVMKTLASLRSVIDTYFEKVMVNVEDKKIRKNRLNTLALIRNTLESVVDFSKIEEA</sequence>
<evidence type="ECO:0000256" key="12">
    <source>
        <dbReference type="SAM" id="Coils"/>
    </source>
</evidence>
<dbReference type="EC" id="6.1.1.14" evidence="11"/>
<evidence type="ECO:0000256" key="1">
    <source>
        <dbReference type="ARBA" id="ARBA00004496"/>
    </source>
</evidence>
<comment type="similarity">
    <text evidence="2 11">Belongs to the class-II aminoacyl-tRNA synthetase family.</text>
</comment>
<organism evidence="14 15">
    <name type="scientific">Candidatus Nucleicultrix amoebiphila FS5</name>
    <dbReference type="NCBI Taxonomy" id="1414854"/>
    <lineage>
        <taxon>Bacteria</taxon>
        <taxon>Pseudomonadati</taxon>
        <taxon>Pseudomonadota</taxon>
        <taxon>Alphaproteobacteria</taxon>
        <taxon>Holosporales</taxon>
        <taxon>Candidatus Nucleicultricaceae</taxon>
        <taxon>Candidatus Nucleicultrix</taxon>
    </lineage>
</organism>
<dbReference type="STRING" id="1414854.GQ61_07190"/>
<dbReference type="RefSeq" id="WP_085784636.1">
    <property type="nucleotide sequence ID" value="NZ_CP008743.1"/>
</dbReference>
<keyword evidence="8 11" id="KW-0648">Protein biosynthesis</keyword>
<keyword evidence="6 11" id="KW-0547">Nucleotide-binding</keyword>
<dbReference type="AlphaFoldDB" id="A0A1W6N5S4"/>
<comment type="catalytic activity">
    <reaction evidence="10 11">
        <text>tRNA(Gly) + glycine + ATP = glycyl-tRNA(Gly) + AMP + diphosphate</text>
        <dbReference type="Rhea" id="RHEA:16013"/>
        <dbReference type="Rhea" id="RHEA-COMP:9664"/>
        <dbReference type="Rhea" id="RHEA-COMP:9683"/>
        <dbReference type="ChEBI" id="CHEBI:30616"/>
        <dbReference type="ChEBI" id="CHEBI:33019"/>
        <dbReference type="ChEBI" id="CHEBI:57305"/>
        <dbReference type="ChEBI" id="CHEBI:78442"/>
        <dbReference type="ChEBI" id="CHEBI:78522"/>
        <dbReference type="ChEBI" id="CHEBI:456215"/>
        <dbReference type="EC" id="6.1.1.14"/>
    </reaction>
</comment>
<dbReference type="GO" id="GO:0004814">
    <property type="term" value="F:arginine-tRNA ligase activity"/>
    <property type="evidence" value="ECO:0007669"/>
    <property type="project" value="InterPro"/>
</dbReference>
<dbReference type="NCBIfam" id="TIGR00211">
    <property type="entry name" value="glyS"/>
    <property type="match status" value="1"/>
</dbReference>
<dbReference type="HAMAP" id="MF_00255">
    <property type="entry name" value="Gly_tRNA_synth_beta"/>
    <property type="match status" value="1"/>
</dbReference>
<evidence type="ECO:0000256" key="7">
    <source>
        <dbReference type="ARBA" id="ARBA00022840"/>
    </source>
</evidence>
<reference evidence="14 15" key="1">
    <citation type="submission" date="2014-06" db="EMBL/GenBank/DDBJ databases">
        <title>The genome of the endonuclear symbiont Nucleicultrix amoebiphila.</title>
        <authorList>
            <person name="Schulz F."/>
            <person name="Horn M."/>
        </authorList>
    </citation>
    <scope>NUCLEOTIDE SEQUENCE [LARGE SCALE GENOMIC DNA]</scope>
    <source>
        <strain evidence="14 15">FS5</strain>
    </source>
</reference>
<dbReference type="Gene3D" id="1.10.730.10">
    <property type="entry name" value="Isoleucyl-tRNA Synthetase, Domain 1"/>
    <property type="match status" value="1"/>
</dbReference>
<evidence type="ECO:0000256" key="5">
    <source>
        <dbReference type="ARBA" id="ARBA00022598"/>
    </source>
</evidence>
<dbReference type="InterPro" id="IPR008909">
    <property type="entry name" value="DALR_anticod-bd"/>
</dbReference>
<evidence type="ECO:0000313" key="15">
    <source>
        <dbReference type="Proteomes" id="UP000237351"/>
    </source>
</evidence>
<dbReference type="PROSITE" id="PS50861">
    <property type="entry name" value="AA_TRNA_LIGASE_II_GLYAB"/>
    <property type="match status" value="1"/>
</dbReference>
<dbReference type="SUPFAM" id="SSF109604">
    <property type="entry name" value="HD-domain/PDEase-like"/>
    <property type="match status" value="1"/>
</dbReference>
<protein>
    <recommendedName>
        <fullName evidence="11">Glycine--tRNA ligase beta subunit</fullName>
        <ecNumber evidence="11">6.1.1.14</ecNumber>
    </recommendedName>
    <alternativeName>
        <fullName evidence="11">Glycyl-tRNA synthetase beta subunit</fullName>
        <shortName evidence="11">GlyRS</shortName>
    </alternativeName>
</protein>
<comment type="subcellular location">
    <subcellularLocation>
        <location evidence="1 11">Cytoplasm</location>
    </subcellularLocation>
</comment>
<evidence type="ECO:0000256" key="9">
    <source>
        <dbReference type="ARBA" id="ARBA00023146"/>
    </source>
</evidence>
<keyword evidence="15" id="KW-1185">Reference proteome</keyword>
<keyword evidence="7 11" id="KW-0067">ATP-binding</keyword>
<dbReference type="Pfam" id="PF05746">
    <property type="entry name" value="DALR_1"/>
    <property type="match status" value="1"/>
</dbReference>
<dbReference type="GO" id="GO:0004820">
    <property type="term" value="F:glycine-tRNA ligase activity"/>
    <property type="evidence" value="ECO:0007669"/>
    <property type="project" value="UniProtKB-UniRule"/>
</dbReference>
<dbReference type="InterPro" id="IPR015944">
    <property type="entry name" value="Gly-tRNA-synth_bsu"/>
</dbReference>
<dbReference type="GO" id="GO:0006420">
    <property type="term" value="P:arginyl-tRNA aminoacylation"/>
    <property type="evidence" value="ECO:0007669"/>
    <property type="project" value="InterPro"/>
</dbReference>
<dbReference type="PRINTS" id="PR01045">
    <property type="entry name" value="TRNASYNTHGB"/>
</dbReference>
<proteinExistence type="inferred from homology"/>
<dbReference type="GO" id="GO:0006426">
    <property type="term" value="P:glycyl-tRNA aminoacylation"/>
    <property type="evidence" value="ECO:0007669"/>
    <property type="project" value="UniProtKB-UniRule"/>
</dbReference>
<keyword evidence="5 11" id="KW-0436">Ligase</keyword>
<dbReference type="EMBL" id="CP008743">
    <property type="protein sequence ID" value="ARN85109.1"/>
    <property type="molecule type" value="Genomic_DNA"/>
</dbReference>
<evidence type="ECO:0000256" key="4">
    <source>
        <dbReference type="ARBA" id="ARBA00022490"/>
    </source>
</evidence>
<evidence type="ECO:0000256" key="11">
    <source>
        <dbReference type="HAMAP-Rule" id="MF_00255"/>
    </source>
</evidence>
<gene>
    <name evidence="11" type="primary">glyS</name>
    <name evidence="14" type="ORF">GQ61_07190</name>
</gene>
<accession>A0A1W6N5S4</accession>
<evidence type="ECO:0000256" key="3">
    <source>
        <dbReference type="ARBA" id="ARBA00011209"/>
    </source>
</evidence>
<keyword evidence="9 11" id="KW-0030">Aminoacyl-tRNA synthetase</keyword>
<evidence type="ECO:0000256" key="10">
    <source>
        <dbReference type="ARBA" id="ARBA00047937"/>
    </source>
</evidence>
<evidence type="ECO:0000256" key="2">
    <source>
        <dbReference type="ARBA" id="ARBA00008226"/>
    </source>
</evidence>
<dbReference type="GO" id="GO:0005829">
    <property type="term" value="C:cytosol"/>
    <property type="evidence" value="ECO:0007669"/>
    <property type="project" value="TreeGrafter"/>
</dbReference>
<evidence type="ECO:0000313" key="14">
    <source>
        <dbReference type="EMBL" id="ARN85109.1"/>
    </source>
</evidence>
<name>A0A1W6N5S4_9PROT</name>
<dbReference type="Pfam" id="PF02092">
    <property type="entry name" value="tRNA_synt_2f"/>
    <property type="match status" value="1"/>
</dbReference>
<dbReference type="OrthoDB" id="9775440at2"/>
<dbReference type="InterPro" id="IPR006194">
    <property type="entry name" value="Gly-tRNA-synth_heterodimer"/>
</dbReference>
<keyword evidence="4 11" id="KW-0963">Cytoplasm</keyword>
<evidence type="ECO:0000256" key="6">
    <source>
        <dbReference type="ARBA" id="ARBA00022741"/>
    </source>
</evidence>
<dbReference type="KEGG" id="naf:GQ61_07190"/>
<dbReference type="Proteomes" id="UP000237351">
    <property type="component" value="Chromosome"/>
</dbReference>
<dbReference type="PANTHER" id="PTHR30075">
    <property type="entry name" value="GLYCYL-TRNA SYNTHETASE"/>
    <property type="match status" value="1"/>
</dbReference>
<keyword evidence="12" id="KW-0175">Coiled coil</keyword>
<evidence type="ECO:0000256" key="8">
    <source>
        <dbReference type="ARBA" id="ARBA00022917"/>
    </source>
</evidence>